<reference evidence="10 11" key="1">
    <citation type="submission" date="2018-01" db="EMBL/GenBank/DDBJ databases">
        <title>Metagenomic assembled genomes from two thermal pools in the Uzon Caldera, Kamchatka, Russia.</title>
        <authorList>
            <person name="Wilkins L."/>
            <person name="Ettinger C."/>
        </authorList>
    </citation>
    <scope>NUCLEOTIDE SEQUENCE [LARGE SCALE GENOMIC DNA]</scope>
    <source>
        <strain evidence="10">ZAV-15</strain>
    </source>
</reference>
<gene>
    <name evidence="10" type="ORF">C0197_03345</name>
</gene>
<keyword evidence="4 7" id="KW-1133">Transmembrane helix</keyword>
<feature type="domain" description="MacB-like periplasmic core" evidence="9">
    <location>
        <begin position="23"/>
        <end position="241"/>
    </location>
</feature>
<proteinExistence type="inferred from homology"/>
<feature type="transmembrane region" description="Helical" evidence="7">
    <location>
        <begin position="363"/>
        <end position="386"/>
    </location>
</feature>
<evidence type="ECO:0000313" key="11">
    <source>
        <dbReference type="Proteomes" id="UP000235731"/>
    </source>
</evidence>
<evidence type="ECO:0000313" key="10">
    <source>
        <dbReference type="EMBL" id="PMP63109.1"/>
    </source>
</evidence>
<dbReference type="PANTHER" id="PTHR30572">
    <property type="entry name" value="MEMBRANE COMPONENT OF TRANSPORTER-RELATED"/>
    <property type="match status" value="1"/>
</dbReference>
<dbReference type="Pfam" id="PF12704">
    <property type="entry name" value="MacB_PCD"/>
    <property type="match status" value="1"/>
</dbReference>
<name>A0A2N7PJP9_9BACT</name>
<keyword evidence="5 7" id="KW-0472">Membrane</keyword>
<dbReference type="PANTHER" id="PTHR30572:SF4">
    <property type="entry name" value="ABC TRANSPORTER PERMEASE YTRF"/>
    <property type="match status" value="1"/>
</dbReference>
<dbReference type="EMBL" id="PNIE01000045">
    <property type="protein sequence ID" value="PMP63109.1"/>
    <property type="molecule type" value="Genomic_DNA"/>
</dbReference>
<feature type="transmembrane region" description="Helical" evidence="7">
    <location>
        <begin position="279"/>
        <end position="304"/>
    </location>
</feature>
<dbReference type="GO" id="GO:0022857">
    <property type="term" value="F:transmembrane transporter activity"/>
    <property type="evidence" value="ECO:0007669"/>
    <property type="project" value="TreeGrafter"/>
</dbReference>
<dbReference type="AlphaFoldDB" id="A0A2N7PJP9"/>
<evidence type="ECO:0000259" key="9">
    <source>
        <dbReference type="Pfam" id="PF12704"/>
    </source>
</evidence>
<dbReference type="InterPro" id="IPR050250">
    <property type="entry name" value="Macrolide_Exporter_MacB"/>
</dbReference>
<feature type="transmembrane region" description="Helical" evidence="7">
    <location>
        <begin position="20"/>
        <end position="42"/>
    </location>
</feature>
<dbReference type="GO" id="GO:0005886">
    <property type="term" value="C:plasma membrane"/>
    <property type="evidence" value="ECO:0007669"/>
    <property type="project" value="UniProtKB-SubCell"/>
</dbReference>
<comment type="subcellular location">
    <subcellularLocation>
        <location evidence="1">Cell membrane</location>
        <topology evidence="1">Multi-pass membrane protein</topology>
    </subcellularLocation>
</comment>
<organism evidence="10 11">
    <name type="scientific">Caldimicrobium thiodismutans</name>
    <dbReference type="NCBI Taxonomy" id="1653476"/>
    <lineage>
        <taxon>Bacteria</taxon>
        <taxon>Pseudomonadati</taxon>
        <taxon>Thermodesulfobacteriota</taxon>
        <taxon>Thermodesulfobacteria</taxon>
        <taxon>Thermodesulfobacteriales</taxon>
        <taxon>Thermodesulfobacteriaceae</taxon>
        <taxon>Caldimicrobium</taxon>
    </lineage>
</organism>
<evidence type="ECO:0000256" key="5">
    <source>
        <dbReference type="ARBA" id="ARBA00023136"/>
    </source>
</evidence>
<comment type="caution">
    <text evidence="10">The sequence shown here is derived from an EMBL/GenBank/DDBJ whole genome shotgun (WGS) entry which is preliminary data.</text>
</comment>
<keyword evidence="3 7" id="KW-0812">Transmembrane</keyword>
<evidence type="ECO:0000256" key="7">
    <source>
        <dbReference type="SAM" id="Phobius"/>
    </source>
</evidence>
<dbReference type="Proteomes" id="UP000235731">
    <property type="component" value="Unassembled WGS sequence"/>
</dbReference>
<keyword evidence="2" id="KW-1003">Cell membrane</keyword>
<evidence type="ECO:0000259" key="8">
    <source>
        <dbReference type="Pfam" id="PF02687"/>
    </source>
</evidence>
<evidence type="ECO:0000256" key="1">
    <source>
        <dbReference type="ARBA" id="ARBA00004651"/>
    </source>
</evidence>
<dbReference type="InterPro" id="IPR003838">
    <property type="entry name" value="ABC3_permease_C"/>
</dbReference>
<dbReference type="Pfam" id="PF02687">
    <property type="entry name" value="FtsX"/>
    <property type="match status" value="1"/>
</dbReference>
<protein>
    <recommendedName>
        <fullName evidence="12">ABC transporter permease</fullName>
    </recommendedName>
</protein>
<evidence type="ECO:0000256" key="3">
    <source>
        <dbReference type="ARBA" id="ARBA00022692"/>
    </source>
</evidence>
<sequence>MVFNRFFVKEVLRELLSNKVNLFFMVLALTFSLTALNTIYALGKSAEKQILDTLANLNFGKDAALVLAGGGRMMGLATTRTDTLKMEDIKAIERLNFVKIVSPFLGNVLEVNFSGKAEKLRVDGVLPNYLLANNWRVFQGRFFTEREVENYAKVVVLGYEVAKKLGLKKILGEKIKIGGEYFTIIGILEKKGSLGHYPLDERIFVPLTTAQKRLFNVDYLSGFKVVFQEGTDFKQNVNLIREILRSRHKLLEMEPDDFRIITPDMAIERFTKTSRTISAFLLTIALISLVISGVIIMNLMTASVEEKAGIIALRLALGANSHDIIYHYLFSAFLISGISGMVGWLISLLLIKVISLFTPLKPLFSWGTFLLSFGFSFITCIIFSIFPALKASKINPAILLKSL</sequence>
<evidence type="ECO:0000256" key="4">
    <source>
        <dbReference type="ARBA" id="ARBA00022989"/>
    </source>
</evidence>
<feature type="transmembrane region" description="Helical" evidence="7">
    <location>
        <begin position="324"/>
        <end position="351"/>
    </location>
</feature>
<evidence type="ECO:0008006" key="12">
    <source>
        <dbReference type="Google" id="ProtNLM"/>
    </source>
</evidence>
<evidence type="ECO:0000256" key="2">
    <source>
        <dbReference type="ARBA" id="ARBA00022475"/>
    </source>
</evidence>
<comment type="similarity">
    <text evidence="6">Belongs to the ABC-4 integral membrane protein family.</text>
</comment>
<evidence type="ECO:0000256" key="6">
    <source>
        <dbReference type="ARBA" id="ARBA00038076"/>
    </source>
</evidence>
<accession>A0A2N7PJP9</accession>
<feature type="domain" description="ABC3 transporter permease C-terminal" evidence="8">
    <location>
        <begin position="283"/>
        <end position="396"/>
    </location>
</feature>
<dbReference type="InterPro" id="IPR025857">
    <property type="entry name" value="MacB_PCD"/>
</dbReference>